<dbReference type="EMBL" id="JBHUCO010000038">
    <property type="protein sequence ID" value="MFD1521782.1"/>
    <property type="molecule type" value="Genomic_DNA"/>
</dbReference>
<keyword evidence="4" id="KW-1185">Reference proteome</keyword>
<dbReference type="Gene3D" id="2.30.110.10">
    <property type="entry name" value="Electron Transport, Fmn-binding Protein, Chain A"/>
    <property type="match status" value="1"/>
</dbReference>
<dbReference type="PANTHER" id="PTHR35176">
    <property type="entry name" value="HEME OXYGENASE HI_0854-RELATED"/>
    <property type="match status" value="1"/>
</dbReference>
<dbReference type="InterPro" id="IPR012349">
    <property type="entry name" value="Split_barrel_FMN-bd"/>
</dbReference>
<comment type="caution">
    <text evidence="3">The sequence shown here is derived from an EMBL/GenBank/DDBJ whole genome shotgun (WGS) entry which is preliminary data.</text>
</comment>
<dbReference type="InterPro" id="IPR019965">
    <property type="entry name" value="PPOX_F420-dep_Rv2061_put"/>
</dbReference>
<gene>
    <name evidence="3" type="ORF">ACFSJD_30095</name>
</gene>
<dbReference type="SUPFAM" id="SSF50475">
    <property type="entry name" value="FMN-binding split barrel"/>
    <property type="match status" value="1"/>
</dbReference>
<dbReference type="PANTHER" id="PTHR35176:SF11">
    <property type="entry name" value="PYRIDOXAMINE 5'-PHOSPHATE OXIDASE FAMILY PROTEIN"/>
    <property type="match status" value="1"/>
</dbReference>
<dbReference type="RefSeq" id="WP_344722253.1">
    <property type="nucleotide sequence ID" value="NZ_BAAAUS010000011.1"/>
</dbReference>
<evidence type="ECO:0000313" key="3">
    <source>
        <dbReference type="EMBL" id="MFD1521782.1"/>
    </source>
</evidence>
<dbReference type="NCBIfam" id="TIGR03666">
    <property type="entry name" value="Rv2061_F420"/>
    <property type="match status" value="1"/>
</dbReference>
<evidence type="ECO:0000259" key="2">
    <source>
        <dbReference type="Pfam" id="PF01243"/>
    </source>
</evidence>
<dbReference type="Proteomes" id="UP001597114">
    <property type="component" value="Unassembled WGS sequence"/>
</dbReference>
<protein>
    <submittedName>
        <fullName evidence="3">PPOX class F420-dependent oxidoreductase</fullName>
        <ecNumber evidence="3">1.-.-.-</ecNumber>
    </submittedName>
</protein>
<reference evidence="4" key="1">
    <citation type="journal article" date="2019" name="Int. J. Syst. Evol. Microbiol.">
        <title>The Global Catalogue of Microorganisms (GCM) 10K type strain sequencing project: providing services to taxonomists for standard genome sequencing and annotation.</title>
        <authorList>
            <consortium name="The Broad Institute Genomics Platform"/>
            <consortium name="The Broad Institute Genome Sequencing Center for Infectious Disease"/>
            <person name="Wu L."/>
            <person name="Ma J."/>
        </authorList>
    </citation>
    <scope>NUCLEOTIDE SEQUENCE [LARGE SCALE GENOMIC DNA]</scope>
    <source>
        <strain evidence="4">CCM 7043</strain>
    </source>
</reference>
<organism evidence="3 4">
    <name type="scientific">Pseudonocardia yunnanensis</name>
    <dbReference type="NCBI Taxonomy" id="58107"/>
    <lineage>
        <taxon>Bacteria</taxon>
        <taxon>Bacillati</taxon>
        <taxon>Actinomycetota</taxon>
        <taxon>Actinomycetes</taxon>
        <taxon>Pseudonocardiales</taxon>
        <taxon>Pseudonocardiaceae</taxon>
        <taxon>Pseudonocardia</taxon>
    </lineage>
</organism>
<dbReference type="Pfam" id="PF01243">
    <property type="entry name" value="PNPOx_N"/>
    <property type="match status" value="1"/>
</dbReference>
<accession>A0ABW4F365</accession>
<evidence type="ECO:0000313" key="4">
    <source>
        <dbReference type="Proteomes" id="UP001597114"/>
    </source>
</evidence>
<dbReference type="InterPro" id="IPR052019">
    <property type="entry name" value="F420H2_bilvrd_red/Heme_oxyg"/>
</dbReference>
<sequence length="130" mass="14489">MVIAPSPFEPFARQKTILLTTFKRDGTPVGTAVSIAVEGDRAFVRTYDAAWKAKRMRNNPEVEIAPCTMKGKPIGPAMHARARLLTGEDAVRAARALAGKYRFLHGVLVPFMHRVRHYQTLHYELRTSGG</sequence>
<dbReference type="InterPro" id="IPR011576">
    <property type="entry name" value="Pyridox_Oxase_N"/>
</dbReference>
<proteinExistence type="predicted"/>
<keyword evidence="1 3" id="KW-0560">Oxidoreductase</keyword>
<evidence type="ECO:0000256" key="1">
    <source>
        <dbReference type="ARBA" id="ARBA00023002"/>
    </source>
</evidence>
<dbReference type="EC" id="1.-.-.-" evidence="3"/>
<dbReference type="GO" id="GO:0016491">
    <property type="term" value="F:oxidoreductase activity"/>
    <property type="evidence" value="ECO:0007669"/>
    <property type="project" value="UniProtKB-KW"/>
</dbReference>
<name>A0ABW4F365_9PSEU</name>
<feature type="domain" description="Pyridoxamine 5'-phosphate oxidase N-terminal" evidence="2">
    <location>
        <begin position="11"/>
        <end position="98"/>
    </location>
</feature>